<dbReference type="GO" id="GO:0016788">
    <property type="term" value="F:hydrolase activity, acting on ester bonds"/>
    <property type="evidence" value="ECO:0007669"/>
    <property type="project" value="UniProtKB-ARBA"/>
</dbReference>
<gene>
    <name evidence="3" type="ORF">FO440_09270</name>
</gene>
<feature type="signal peptide" evidence="1">
    <location>
        <begin position="1"/>
        <end position="19"/>
    </location>
</feature>
<keyword evidence="1" id="KW-0732">Signal</keyword>
<proteinExistence type="predicted"/>
<dbReference type="OrthoDB" id="1246242at2"/>
<evidence type="ECO:0000313" key="4">
    <source>
        <dbReference type="Proteomes" id="UP000318733"/>
    </source>
</evidence>
<dbReference type="EMBL" id="VLPK01000001">
    <property type="protein sequence ID" value="TSJ44348.1"/>
    <property type="molecule type" value="Genomic_DNA"/>
</dbReference>
<evidence type="ECO:0000256" key="1">
    <source>
        <dbReference type="SAM" id="SignalP"/>
    </source>
</evidence>
<reference evidence="3 4" key="1">
    <citation type="submission" date="2019-07" db="EMBL/GenBank/DDBJ databases">
        <authorList>
            <person name="Huq M.A."/>
        </authorList>
    </citation>
    <scope>NUCLEOTIDE SEQUENCE [LARGE SCALE GENOMIC DNA]</scope>
    <source>
        <strain evidence="3 4">MAH-19</strain>
    </source>
</reference>
<dbReference type="AlphaFoldDB" id="A0A556MX08"/>
<dbReference type="RefSeq" id="WP_144247909.1">
    <property type="nucleotide sequence ID" value="NZ_VLPK01000001.1"/>
</dbReference>
<name>A0A556MX08_9SPHI</name>
<feature type="chain" id="PRO_5021990551" evidence="1">
    <location>
        <begin position="20"/>
        <end position="273"/>
    </location>
</feature>
<accession>A0A556MX08</accession>
<sequence length="273" mass="30882">MKKLTLLLLTVCLLTSFKAKELTWVAIGDSITYLNDHKDETQNRLTRGYLTQVTEKLPNIHYINKGYNGWTSGGIADSFDKLNIPKGDIYTIFLGTNDWWQGRPIGTIDDYKNNAGNNTIYGSFRIILDKIKALNPDAKIILMTPLQRVDFVYLFDKNNNAHGSYRDNKGQTLEAVANAIASIGKLENIPVDDLYHDSDFTLDKLVKFKRVKDQSGQYADLPYPKFIDVPFNPATDDYPYPKEAIDLTYDGLHPSDKGCAIIAKSVVKIMKKF</sequence>
<keyword evidence="4" id="KW-1185">Reference proteome</keyword>
<dbReference type="InterPro" id="IPR051532">
    <property type="entry name" value="Ester_Hydrolysis_Enzymes"/>
</dbReference>
<dbReference type="Pfam" id="PF13472">
    <property type="entry name" value="Lipase_GDSL_2"/>
    <property type="match status" value="1"/>
</dbReference>
<keyword evidence="3" id="KW-0378">Hydrolase</keyword>
<dbReference type="PANTHER" id="PTHR30383">
    <property type="entry name" value="THIOESTERASE 1/PROTEASE 1/LYSOPHOSPHOLIPASE L1"/>
    <property type="match status" value="1"/>
</dbReference>
<dbReference type="SUPFAM" id="SSF52266">
    <property type="entry name" value="SGNH hydrolase"/>
    <property type="match status" value="1"/>
</dbReference>
<evidence type="ECO:0000259" key="2">
    <source>
        <dbReference type="Pfam" id="PF13472"/>
    </source>
</evidence>
<protein>
    <submittedName>
        <fullName evidence="3">SGNH/GDSL hydrolase family protein</fullName>
    </submittedName>
</protein>
<dbReference type="InterPro" id="IPR013830">
    <property type="entry name" value="SGNH_hydro"/>
</dbReference>
<dbReference type="Proteomes" id="UP000318733">
    <property type="component" value="Unassembled WGS sequence"/>
</dbReference>
<organism evidence="3 4">
    <name type="scientific">Mucilaginibacter corticis</name>
    <dbReference type="NCBI Taxonomy" id="2597670"/>
    <lineage>
        <taxon>Bacteria</taxon>
        <taxon>Pseudomonadati</taxon>
        <taxon>Bacteroidota</taxon>
        <taxon>Sphingobacteriia</taxon>
        <taxon>Sphingobacteriales</taxon>
        <taxon>Sphingobacteriaceae</taxon>
        <taxon>Mucilaginibacter</taxon>
    </lineage>
</organism>
<dbReference type="CDD" id="cd00229">
    <property type="entry name" value="SGNH_hydrolase"/>
    <property type="match status" value="1"/>
</dbReference>
<feature type="domain" description="SGNH hydrolase-type esterase" evidence="2">
    <location>
        <begin position="26"/>
        <end position="259"/>
    </location>
</feature>
<comment type="caution">
    <text evidence="3">The sequence shown here is derived from an EMBL/GenBank/DDBJ whole genome shotgun (WGS) entry which is preliminary data.</text>
</comment>
<evidence type="ECO:0000313" key="3">
    <source>
        <dbReference type="EMBL" id="TSJ44348.1"/>
    </source>
</evidence>
<dbReference type="InterPro" id="IPR036514">
    <property type="entry name" value="SGNH_hydro_sf"/>
</dbReference>
<dbReference type="Gene3D" id="3.40.50.1110">
    <property type="entry name" value="SGNH hydrolase"/>
    <property type="match status" value="1"/>
</dbReference>